<evidence type="ECO:0000313" key="3">
    <source>
        <dbReference type="Proteomes" id="UP001151018"/>
    </source>
</evidence>
<accession>A0A9X3KUW9</accession>
<protein>
    <submittedName>
        <fullName evidence="2">DNA-binding domain-containing protein</fullName>
    </submittedName>
</protein>
<gene>
    <name evidence="2" type="ORF">O9X88_24745</name>
</gene>
<dbReference type="Gene3D" id="1.10.150.690">
    <property type="entry name" value="DUF2063"/>
    <property type="match status" value="1"/>
</dbReference>
<keyword evidence="2" id="KW-0238">DNA-binding</keyword>
<dbReference type="GeneID" id="79864253"/>
<dbReference type="GO" id="GO:0003677">
    <property type="term" value="F:DNA binding"/>
    <property type="evidence" value="ECO:0007669"/>
    <property type="project" value="UniProtKB-KW"/>
</dbReference>
<proteinExistence type="predicted"/>
<dbReference type="InterPro" id="IPR018640">
    <property type="entry name" value="DUF2063"/>
</dbReference>
<dbReference type="EMBL" id="JAPZLR010000039">
    <property type="protein sequence ID" value="MCZ7940738.1"/>
    <property type="molecule type" value="Genomic_DNA"/>
</dbReference>
<comment type="caution">
    <text evidence="2">The sequence shown here is derived from an EMBL/GenBank/DDBJ whole genome shotgun (WGS) entry which is preliminary data.</text>
</comment>
<dbReference type="InterPro" id="IPR044922">
    <property type="entry name" value="DUF2063_N_sf"/>
</dbReference>
<feature type="domain" description="Putative DNA-binding" evidence="1">
    <location>
        <begin position="8"/>
        <end position="99"/>
    </location>
</feature>
<sequence length="260" mass="27659">MTMRFYESQGAFAAALLDPGQPLPYGITTARGAADPSRFAIYRNNVYVGLTTALGLRFPVTKRLVGVEFFAGMARAYAADRKPASPLIMQYGDDFPDFVATFPPASSLAYLADVARIEAAWSTAYHAADRAPLEVSQLAALSPEHLLDRVLIPHPSARLVQSPFPAGSIWNAHQGETVTPPVDWRAETVLVVRPAMQVEINVLPSADVAFAARLFAGASLGEAAETALAAKSSFDFGSALIGLIGLGAFSAVEHREGDLP</sequence>
<dbReference type="AlphaFoldDB" id="A0A9X3KUW9"/>
<evidence type="ECO:0000259" key="1">
    <source>
        <dbReference type="Pfam" id="PF09836"/>
    </source>
</evidence>
<dbReference type="Proteomes" id="UP001151018">
    <property type="component" value="Unassembled WGS sequence"/>
</dbReference>
<name>A0A9X3KUW9_9HYPH</name>
<dbReference type="Pfam" id="PF09836">
    <property type="entry name" value="DUF2063"/>
    <property type="match status" value="1"/>
</dbReference>
<reference evidence="2" key="1">
    <citation type="submission" date="2022-12" db="EMBL/GenBank/DDBJ databases">
        <title>Draft genome sequences of 22 rhizogenic Agrobacterium biovar 1 strains, the causative agent of hairy root disease.</title>
        <authorList>
            <person name="Kim N."/>
            <person name="Vargas P."/>
            <person name="Rediers H."/>
        </authorList>
    </citation>
    <scope>NUCLEOTIDE SEQUENCE</scope>
    <source>
        <strain evidence="2">ST15.13.006</strain>
    </source>
</reference>
<evidence type="ECO:0000313" key="2">
    <source>
        <dbReference type="EMBL" id="MCZ7940738.1"/>
    </source>
</evidence>
<organism evidence="2 3">
    <name type="scientific">Agrobacterium salinitolerans</name>
    <dbReference type="NCBI Taxonomy" id="1183413"/>
    <lineage>
        <taxon>Bacteria</taxon>
        <taxon>Pseudomonadati</taxon>
        <taxon>Pseudomonadota</taxon>
        <taxon>Alphaproteobacteria</taxon>
        <taxon>Hyphomicrobiales</taxon>
        <taxon>Rhizobiaceae</taxon>
        <taxon>Rhizobium/Agrobacterium group</taxon>
        <taxon>Agrobacterium</taxon>
    </lineage>
</organism>
<dbReference type="RefSeq" id="WP_193559323.1">
    <property type="nucleotide sequence ID" value="NZ_JAPZLN010000004.1"/>
</dbReference>